<reference evidence="1" key="1">
    <citation type="submission" date="2020-11" db="EMBL/GenBank/DDBJ databases">
        <authorList>
            <person name="Whitehead M."/>
        </authorList>
    </citation>
    <scope>NUCLEOTIDE SEQUENCE</scope>
    <source>
        <strain evidence="1">EGII</strain>
    </source>
</reference>
<comment type="caution">
    <text evidence="1">The sequence shown here is derived from an EMBL/GenBank/DDBJ whole genome shotgun (WGS) entry which is preliminary data.</text>
</comment>
<protein>
    <submittedName>
        <fullName evidence="1">(Mediterranean fruit fly) hypothetical protein</fullName>
    </submittedName>
</protein>
<proteinExistence type="predicted"/>
<evidence type="ECO:0000313" key="2">
    <source>
        <dbReference type="Proteomes" id="UP000606786"/>
    </source>
</evidence>
<evidence type="ECO:0000313" key="1">
    <source>
        <dbReference type="EMBL" id="CAD6997200.1"/>
    </source>
</evidence>
<dbReference type="AlphaFoldDB" id="A0A811UEZ8"/>
<name>A0A811UEZ8_CERCA</name>
<gene>
    <name evidence="1" type="ORF">CCAP1982_LOCUS5839</name>
</gene>
<accession>A0A811UEZ8</accession>
<organism evidence="1 2">
    <name type="scientific">Ceratitis capitata</name>
    <name type="common">Mediterranean fruit fly</name>
    <name type="synonym">Tephritis capitata</name>
    <dbReference type="NCBI Taxonomy" id="7213"/>
    <lineage>
        <taxon>Eukaryota</taxon>
        <taxon>Metazoa</taxon>
        <taxon>Ecdysozoa</taxon>
        <taxon>Arthropoda</taxon>
        <taxon>Hexapoda</taxon>
        <taxon>Insecta</taxon>
        <taxon>Pterygota</taxon>
        <taxon>Neoptera</taxon>
        <taxon>Endopterygota</taxon>
        <taxon>Diptera</taxon>
        <taxon>Brachycera</taxon>
        <taxon>Muscomorpha</taxon>
        <taxon>Tephritoidea</taxon>
        <taxon>Tephritidae</taxon>
        <taxon>Ceratitis</taxon>
        <taxon>Ceratitis</taxon>
    </lineage>
</organism>
<dbReference type="Proteomes" id="UP000606786">
    <property type="component" value="Unassembled WGS sequence"/>
</dbReference>
<dbReference type="EMBL" id="CAJHJT010000012">
    <property type="protein sequence ID" value="CAD6997200.1"/>
    <property type="molecule type" value="Genomic_DNA"/>
</dbReference>
<keyword evidence="2" id="KW-1185">Reference proteome</keyword>
<sequence length="161" mass="16912">MMHQPQPSHLIPPVPSLPLLPTLPALSSVLPPPSLANSQAPTIMNSSIGIGKGITTGSRSILQHNHNSSQQTQQQRQGSSNVVATAAAAAAAATGVHLDDEPNPEMVLALISRNRALEEIRQVPAETHSIAFTPSPQHEEMSVAGCKVHGIDDNQFTLCSA</sequence>